<sequence length="148" mass="16940">MSHTPSKQEMDKILKKLEEDYIQSLDENEASTVEEFVEQFLYDSWQYNDRNIDLIKVVMSRYTQGGIYQSTFAGSFTGMVDHLQEKLSSLDTDNRYPALHNRFGASLLVSFVDGFIIQYYAGMYKVEDLRASTPKLKAAILQALSTSI</sequence>
<evidence type="ECO:0000313" key="2">
    <source>
        <dbReference type="Proteomes" id="UP000660110"/>
    </source>
</evidence>
<dbReference type="AlphaFoldDB" id="A0A917B3X8"/>
<gene>
    <name evidence="1" type="ORF">GCM10010954_18620</name>
</gene>
<reference evidence="1" key="2">
    <citation type="submission" date="2020-09" db="EMBL/GenBank/DDBJ databases">
        <authorList>
            <person name="Sun Q."/>
            <person name="Zhou Y."/>
        </authorList>
    </citation>
    <scope>NUCLEOTIDE SEQUENCE</scope>
    <source>
        <strain evidence="1">CGMCC 1.12153</strain>
    </source>
</reference>
<evidence type="ECO:0000313" key="1">
    <source>
        <dbReference type="EMBL" id="GGF20135.1"/>
    </source>
</evidence>
<name>A0A917B3X8_HALAA</name>
<accession>A0A917B3X8</accession>
<keyword evidence="2" id="KW-1185">Reference proteome</keyword>
<dbReference type="Proteomes" id="UP000660110">
    <property type="component" value="Unassembled WGS sequence"/>
</dbReference>
<reference evidence="1" key="1">
    <citation type="journal article" date="2014" name="Int. J. Syst. Evol. Microbiol.">
        <title>Complete genome sequence of Corynebacterium casei LMG S-19264T (=DSM 44701T), isolated from a smear-ripened cheese.</title>
        <authorList>
            <consortium name="US DOE Joint Genome Institute (JGI-PGF)"/>
            <person name="Walter F."/>
            <person name="Albersmeier A."/>
            <person name="Kalinowski J."/>
            <person name="Ruckert C."/>
        </authorList>
    </citation>
    <scope>NUCLEOTIDE SEQUENCE</scope>
    <source>
        <strain evidence="1">CGMCC 1.12153</strain>
    </source>
</reference>
<protein>
    <submittedName>
        <fullName evidence="1">Uncharacterized protein</fullName>
    </submittedName>
</protein>
<organism evidence="1 2">
    <name type="scientific">Halobacillus andaensis</name>
    <dbReference type="NCBI Taxonomy" id="1176239"/>
    <lineage>
        <taxon>Bacteria</taxon>
        <taxon>Bacillati</taxon>
        <taxon>Bacillota</taxon>
        <taxon>Bacilli</taxon>
        <taxon>Bacillales</taxon>
        <taxon>Bacillaceae</taxon>
        <taxon>Halobacillus</taxon>
    </lineage>
</organism>
<dbReference type="RefSeq" id="WP_229735055.1">
    <property type="nucleotide sequence ID" value="NZ_BMEL01000002.1"/>
</dbReference>
<dbReference type="EMBL" id="BMEL01000002">
    <property type="protein sequence ID" value="GGF20135.1"/>
    <property type="molecule type" value="Genomic_DNA"/>
</dbReference>
<proteinExistence type="predicted"/>
<comment type="caution">
    <text evidence="1">The sequence shown here is derived from an EMBL/GenBank/DDBJ whole genome shotgun (WGS) entry which is preliminary data.</text>
</comment>